<gene>
    <name evidence="3" type="ORF">SAMN05660653_00172</name>
</gene>
<dbReference type="InterPro" id="IPR018537">
    <property type="entry name" value="Peptidoglycan-bd_3"/>
</dbReference>
<evidence type="ECO:0000313" key="3">
    <source>
        <dbReference type="EMBL" id="SDB03763.1"/>
    </source>
</evidence>
<dbReference type="RefSeq" id="WP_092116257.1">
    <property type="nucleotide sequence ID" value="NZ_FMXO01000001.1"/>
</dbReference>
<dbReference type="OrthoDB" id="5359795at2"/>
<feature type="domain" description="TtsA-like Glycoside hydrolase family 108" evidence="1">
    <location>
        <begin position="10"/>
        <end position="106"/>
    </location>
</feature>
<reference evidence="3 4" key="1">
    <citation type="submission" date="2016-10" db="EMBL/GenBank/DDBJ databases">
        <authorList>
            <person name="de Groot N.N."/>
        </authorList>
    </citation>
    <scope>NUCLEOTIDE SEQUENCE [LARGE SCALE GENOMIC DNA]</scope>
    <source>
        <strain evidence="3 4">ASO4-2</strain>
    </source>
</reference>
<dbReference type="EMBL" id="FMXO01000001">
    <property type="protein sequence ID" value="SDB03763.1"/>
    <property type="molecule type" value="Genomic_DNA"/>
</dbReference>
<dbReference type="Gene3D" id="1.20.141.10">
    <property type="entry name" value="Chitosanase, subunit A, domain 1"/>
    <property type="match status" value="1"/>
</dbReference>
<dbReference type="InterPro" id="IPR023346">
    <property type="entry name" value="Lysozyme-like_dom_sf"/>
</dbReference>
<feature type="domain" description="Peptidoglycan binding" evidence="2">
    <location>
        <begin position="113"/>
        <end position="194"/>
    </location>
</feature>
<evidence type="ECO:0000259" key="1">
    <source>
        <dbReference type="Pfam" id="PF05838"/>
    </source>
</evidence>
<name>A0A1G6A6V1_9BACT</name>
<evidence type="ECO:0000259" key="2">
    <source>
        <dbReference type="Pfam" id="PF09374"/>
    </source>
</evidence>
<dbReference type="AlphaFoldDB" id="A0A1G6A6V1"/>
<dbReference type="Pfam" id="PF09374">
    <property type="entry name" value="PG_binding_3"/>
    <property type="match status" value="1"/>
</dbReference>
<dbReference type="InterPro" id="IPR008565">
    <property type="entry name" value="TtsA-like_GH18_dom"/>
</dbReference>
<sequence>MTWFENAYAELMPVEGGYADQPADRGGETYRGISRVHHPEWRGWAIIDEAKSRCVADFPRCLDQDPFLQSQVRGFYLREYWEKMRCDELGSYVVARRVFDMAVNQGRKTTRRNLQEALNILGRPGWYEPLALDGIFGPRSMSALVIFLVREPRPRAERILERLLALYQGRIYIEILRSDVTQRQFARGWVERTV</sequence>
<proteinExistence type="predicted"/>
<organism evidence="3 4">
    <name type="scientific">Desulfonatronum thiosulfatophilum</name>
    <dbReference type="NCBI Taxonomy" id="617002"/>
    <lineage>
        <taxon>Bacteria</taxon>
        <taxon>Pseudomonadati</taxon>
        <taxon>Thermodesulfobacteriota</taxon>
        <taxon>Desulfovibrionia</taxon>
        <taxon>Desulfovibrionales</taxon>
        <taxon>Desulfonatronaceae</taxon>
        <taxon>Desulfonatronum</taxon>
    </lineage>
</organism>
<protein>
    <submittedName>
        <fullName evidence="3">Predicted Peptidoglycan domain-containing protein</fullName>
    </submittedName>
</protein>
<accession>A0A1G6A6V1</accession>
<dbReference type="Pfam" id="PF05838">
    <property type="entry name" value="Glyco_hydro_108"/>
    <property type="match status" value="1"/>
</dbReference>
<dbReference type="STRING" id="617002.SAMN05660653_00172"/>
<dbReference type="SUPFAM" id="SSF53955">
    <property type="entry name" value="Lysozyme-like"/>
    <property type="match status" value="1"/>
</dbReference>
<dbReference type="Proteomes" id="UP000198771">
    <property type="component" value="Unassembled WGS sequence"/>
</dbReference>
<evidence type="ECO:0000313" key="4">
    <source>
        <dbReference type="Proteomes" id="UP000198771"/>
    </source>
</evidence>
<keyword evidence="4" id="KW-1185">Reference proteome</keyword>